<reference evidence="2" key="1">
    <citation type="submission" date="2018-05" db="EMBL/GenBank/DDBJ databases">
        <title>Zavarzinia sp. HR-AS.</title>
        <authorList>
            <person name="Lee Y."/>
            <person name="Jeon C.O."/>
        </authorList>
    </citation>
    <scope>NUCLEOTIDE SEQUENCE [LARGE SCALE GENOMIC DNA]</scope>
    <source>
        <strain evidence="2">DSM 1231</strain>
    </source>
</reference>
<accession>A0A317DZK7</accession>
<gene>
    <name evidence="1" type="ORF">DKG75_20365</name>
</gene>
<name>A0A317DZK7_9PROT</name>
<dbReference type="InterPro" id="IPR010727">
    <property type="entry name" value="DUF1302"/>
</dbReference>
<dbReference type="EMBL" id="QGLF01000006">
    <property type="protein sequence ID" value="PWR18325.1"/>
    <property type="molecule type" value="Genomic_DNA"/>
</dbReference>
<proteinExistence type="predicted"/>
<organism evidence="1 2">
    <name type="scientific">Zavarzinia compransoris</name>
    <dbReference type="NCBI Taxonomy" id="1264899"/>
    <lineage>
        <taxon>Bacteria</taxon>
        <taxon>Pseudomonadati</taxon>
        <taxon>Pseudomonadota</taxon>
        <taxon>Alphaproteobacteria</taxon>
        <taxon>Rhodospirillales</taxon>
        <taxon>Zavarziniaceae</taxon>
        <taxon>Zavarzinia</taxon>
    </lineage>
</organism>
<evidence type="ECO:0000313" key="2">
    <source>
        <dbReference type="Proteomes" id="UP000246077"/>
    </source>
</evidence>
<sequence length="559" mass="60902">MKSQGQQKSWRRALCYAAAVTTLVAGDGRAAEIDTGTPDLELRWDNTVRYNIGMRVDSRNAELGNSPLYDEGTFSFDRGDIVTNRVDLLSELDLVYQGRFGARVSAAFWYDNAYEEGPKTNPNAPFTSIPSYRGGSYSNYTERYYLGPSGEILDAFAFANFDVDDIPVRVKVGRHTVFWGESLYLGGALHSVSYGQAPIDLQKGFATPGAEIKELFRPLNQVSFQAQVTDDLSLAAQVFLEWEAYRYPEGGTYLGPVDFAFNGPDRQYISAALGFATHASPVEPNQIGEFGLAARWSPDILDGTLGFYYRRFADKLPQALLTRVAPASGSEYALIYPDDIDLFGISFTTNIGGVSLGTEFSYRHNTPLNAQILGISPIGRPADGSTPGPRGDTQHALINLLGVLPGNAVFDAATWGTEFTWAHYSDVTSGENLFNAVGYAPCVGKNKWDGCATRNFVGWSASFNPVWFQVVPGIDLSAPMAVSLGLRGNSPTVFGGNEGNGNYTVGLSADVQQKYRVDLKWVDYFGHTETTGNAVSSLNGFTTALKDRGFVSLTLKTTF</sequence>
<evidence type="ECO:0000313" key="1">
    <source>
        <dbReference type="EMBL" id="PWR18325.1"/>
    </source>
</evidence>
<keyword evidence="2" id="KW-1185">Reference proteome</keyword>
<dbReference type="Proteomes" id="UP000246077">
    <property type="component" value="Unassembled WGS sequence"/>
</dbReference>
<dbReference type="Pfam" id="PF06980">
    <property type="entry name" value="DUF1302"/>
    <property type="match status" value="1"/>
</dbReference>
<dbReference type="RefSeq" id="WP_109923032.1">
    <property type="nucleotide sequence ID" value="NZ_QGLF01000006.1"/>
</dbReference>
<comment type="caution">
    <text evidence="1">The sequence shown here is derived from an EMBL/GenBank/DDBJ whole genome shotgun (WGS) entry which is preliminary data.</text>
</comment>
<protein>
    <submittedName>
        <fullName evidence="1">DUF1302 domain-containing protein</fullName>
    </submittedName>
</protein>
<dbReference type="OrthoDB" id="177054at2"/>
<dbReference type="AlphaFoldDB" id="A0A317DZK7"/>